<evidence type="ECO:0000313" key="1">
    <source>
        <dbReference type="EMBL" id="ABD72526.1"/>
    </source>
</evidence>
<feature type="non-terminal residue" evidence="1">
    <location>
        <position position="184"/>
    </location>
</feature>
<organism evidence="1">
    <name type="scientific">Vermamoeba vermiformis</name>
    <name type="common">Amoeba</name>
    <name type="synonym">Hartmannella vermiformis</name>
    <dbReference type="NCBI Taxonomy" id="5778"/>
    <lineage>
        <taxon>Eukaryota</taxon>
        <taxon>Amoebozoa</taxon>
        <taxon>Tubulinea</taxon>
        <taxon>Echinamoebida</taxon>
        <taxon>Vermamoeba</taxon>
    </lineage>
</organism>
<dbReference type="PANTHER" id="PTHR38092">
    <property type="entry name" value="REGULATOR CUDA, PUTATIVE-RELATED"/>
    <property type="match status" value="1"/>
</dbReference>
<accession>Q207Y9</accession>
<sequence length="184" mass="20774">KLIRQESQGTDQASRSGLFYNYHVVVKKTAFTMTLGLGSDVVMAGQKINFKNMKLEAKLCFDSDVCNEVPYVKEKPLEYSTKVSERGDQVEVECKIQVLSSQLEDMLFRIRFAALEPVTNTLLHNSLILYSEPIKTVSKPDQINKKKTGQKRKNPTEKIYEMMGEMGSDIKQLLQLVSANSDSA</sequence>
<protein>
    <submittedName>
        <fullName evidence="1">CudA-like protein D</fullName>
    </submittedName>
</protein>
<dbReference type="EMBL" id="DQ407618">
    <property type="protein sequence ID" value="ABD72526.1"/>
    <property type="molecule type" value="mRNA"/>
</dbReference>
<feature type="non-terminal residue" evidence="1">
    <location>
        <position position="1"/>
    </location>
</feature>
<proteinExistence type="evidence at transcript level"/>
<reference evidence="1" key="1">
    <citation type="journal article" date="2008" name="Protist">
        <title>Sampling gene diversity across the supergroup Amoebozoa: large EST data sets from Acanthamoeba castellanii, Hartmannella vermiformis, Physarum polycephalum, Hyperamoeba dachnaya and Hyperamoeba sp.</title>
        <authorList>
            <person name="Watkins R.F."/>
            <person name="Gray M.W."/>
        </authorList>
    </citation>
    <scope>NUCLEOTIDE SEQUENCE</scope>
</reference>
<name>Q207Y9_VERVE</name>
<dbReference type="InterPro" id="IPR040430">
    <property type="entry name" value="CudA-like"/>
</dbReference>
<dbReference type="AlphaFoldDB" id="Q207Y9"/>
<dbReference type="PANTHER" id="PTHR38092:SF1">
    <property type="entry name" value="TRANSCRIPTIONAL REGULATOR CUDA-RELATED"/>
    <property type="match status" value="1"/>
</dbReference>